<protein>
    <submittedName>
        <fullName evidence="1">DUF2625 domain-containing protein</fullName>
    </submittedName>
</protein>
<dbReference type="Proteomes" id="UP001055940">
    <property type="component" value="Chromosome"/>
</dbReference>
<reference evidence="1" key="1">
    <citation type="submission" date="2022-06" db="EMBL/GenBank/DDBJ databases">
        <authorList>
            <person name="Ping M."/>
        </authorList>
    </citation>
    <scope>NUCLEOTIDE SEQUENCE</scope>
    <source>
        <strain evidence="1">JCM11759T</strain>
    </source>
</reference>
<evidence type="ECO:0000313" key="1">
    <source>
        <dbReference type="EMBL" id="USY22040.1"/>
    </source>
</evidence>
<keyword evidence="2" id="KW-1185">Reference proteome</keyword>
<dbReference type="EMBL" id="CP099837">
    <property type="protein sequence ID" value="USY22040.1"/>
    <property type="molecule type" value="Genomic_DNA"/>
</dbReference>
<organism evidence="1 2">
    <name type="scientific">Nocardiopsis exhalans</name>
    <dbReference type="NCBI Taxonomy" id="163604"/>
    <lineage>
        <taxon>Bacteria</taxon>
        <taxon>Bacillati</taxon>
        <taxon>Actinomycetota</taxon>
        <taxon>Actinomycetes</taxon>
        <taxon>Streptosporangiales</taxon>
        <taxon>Nocardiopsidaceae</taxon>
        <taxon>Nocardiopsis</taxon>
    </lineage>
</organism>
<dbReference type="RefSeq" id="WP_254420858.1">
    <property type="nucleotide sequence ID" value="NZ_BAAAJB010000054.1"/>
</dbReference>
<dbReference type="NCBIfam" id="NF008496">
    <property type="entry name" value="PRK11408.1-3"/>
    <property type="match status" value="1"/>
</dbReference>
<evidence type="ECO:0000313" key="2">
    <source>
        <dbReference type="Proteomes" id="UP001055940"/>
    </source>
</evidence>
<gene>
    <name evidence="1" type="ORF">NE857_10730</name>
</gene>
<sequence length="236" mass="25072">MRELSELVDVQHRAWPELSRMFEAGPLDVRVLPPDPEHPGRCLLRVQVGAGSFLGAVALESSGILVDGGWLRVHGGGCADLPGLDRVNGMTGEIGDVRPARLVVAHDVIGGVFALNGPETEALGWPGAPGEMVYFAPDSLEWEPLGTGCSGWWERLLAGHLTEFYEGLRWPGWRAETANLPPSTGVTVYPFLWSAEAQSDLAATTRTPAPVAELVGANLEFCSSLGLPAPGPLGSF</sequence>
<name>A0ABY5DGC7_9ACTN</name>
<dbReference type="InterPro" id="IPR021239">
    <property type="entry name" value="DUF2625"/>
</dbReference>
<proteinExistence type="predicted"/>
<accession>A0ABY5DGC7</accession>
<dbReference type="Pfam" id="PF10946">
    <property type="entry name" value="DUF2625"/>
    <property type="match status" value="1"/>
</dbReference>